<evidence type="ECO:0000313" key="2">
    <source>
        <dbReference type="EMBL" id="RXQ87065.1"/>
    </source>
</evidence>
<dbReference type="Proteomes" id="UP000289703">
    <property type="component" value="Unassembled WGS sequence"/>
</dbReference>
<name>A0A4Q1JHH3_9BACT</name>
<dbReference type="OrthoDB" id="1120756at2"/>
<accession>A0A4Q1JHH3</accession>
<dbReference type="AlphaFoldDB" id="A0A4Q1JHH3"/>
<feature type="coiled-coil region" evidence="1">
    <location>
        <begin position="82"/>
        <end position="123"/>
    </location>
</feature>
<proteinExistence type="predicted"/>
<protein>
    <recommendedName>
        <fullName evidence="4">Transposase</fullName>
    </recommendedName>
</protein>
<keyword evidence="3" id="KW-1185">Reference proteome</keyword>
<keyword evidence="1" id="KW-0175">Coiled coil</keyword>
<dbReference type="RefSeq" id="WP_129255828.1">
    <property type="nucleotide sequence ID" value="NZ_SAXA01000033.1"/>
</dbReference>
<evidence type="ECO:0000256" key="1">
    <source>
        <dbReference type="SAM" id="Coils"/>
    </source>
</evidence>
<sequence>MEKRKEGMLTNEMSGFKRESINYNNYEISFRRWLISEIDANRMSIVEARDRFKLSPIEYKKIIKRWQERYSDPLHLSLQAMSSKERADNSKLDQRIKALEKQLELAQLKNVALETMIDIAEKDYKLSIRKKSGPKQ</sequence>
<dbReference type="EMBL" id="SAXA01000033">
    <property type="protein sequence ID" value="RXQ87065.1"/>
    <property type="molecule type" value="Genomic_DNA"/>
</dbReference>
<evidence type="ECO:0008006" key="4">
    <source>
        <dbReference type="Google" id="ProtNLM"/>
    </source>
</evidence>
<evidence type="ECO:0000313" key="3">
    <source>
        <dbReference type="Proteomes" id="UP000289703"/>
    </source>
</evidence>
<comment type="caution">
    <text evidence="2">The sequence shown here is derived from an EMBL/GenBank/DDBJ whole genome shotgun (WGS) entry which is preliminary data.</text>
</comment>
<gene>
    <name evidence="2" type="ORF">EO244_16725</name>
</gene>
<organism evidence="2 3">
    <name type="scientific">Ancylomarina salipaludis</name>
    <dbReference type="NCBI Taxonomy" id="2501299"/>
    <lineage>
        <taxon>Bacteria</taxon>
        <taxon>Pseudomonadati</taxon>
        <taxon>Bacteroidota</taxon>
        <taxon>Bacteroidia</taxon>
        <taxon>Marinilabiliales</taxon>
        <taxon>Marinifilaceae</taxon>
        <taxon>Ancylomarina</taxon>
    </lineage>
</organism>
<reference evidence="2 3" key="1">
    <citation type="submission" date="2019-01" db="EMBL/GenBank/DDBJ databases">
        <title>Ancylomarina salipaludis sp. nov., isolated from a salt marsh.</title>
        <authorList>
            <person name="Yoon J.-H."/>
        </authorList>
    </citation>
    <scope>NUCLEOTIDE SEQUENCE [LARGE SCALE GENOMIC DNA]</scope>
    <source>
        <strain evidence="2 3">SHSM-M15</strain>
    </source>
</reference>